<gene>
    <name evidence="1" type="ORF">G7B40_037645</name>
</gene>
<sequence length="224" mass="26690">MSFSEKLSVDFLSLISDEYKLTDMEKNVLILRFHYELDYQEISDWTKSNQAAVNKRMGQVYKRFSIEGDTKGKEVTLRQILNQKFREYKKIIEYNCNNSNLEVIVEEIKKIKEKLNEIEMSKQFEQGYSLSRNNNDYFNVSDWNNNITVFIQKLIEKLKNTQEEISSQDILHMFPIIVERIASQSDSYDEKQITLMLLETLRNRALDEERYLTMQHEIPLKAES</sequence>
<evidence type="ECO:0000313" key="2">
    <source>
        <dbReference type="Proteomes" id="UP000667802"/>
    </source>
</evidence>
<organism evidence="1 2">
    <name type="scientific">Aetokthonos hydrillicola Thurmond2011</name>
    <dbReference type="NCBI Taxonomy" id="2712845"/>
    <lineage>
        <taxon>Bacteria</taxon>
        <taxon>Bacillati</taxon>
        <taxon>Cyanobacteriota</taxon>
        <taxon>Cyanophyceae</taxon>
        <taxon>Nostocales</taxon>
        <taxon>Hapalosiphonaceae</taxon>
        <taxon>Aetokthonos</taxon>
    </lineage>
</organism>
<evidence type="ECO:0000313" key="1">
    <source>
        <dbReference type="EMBL" id="MDR9900235.1"/>
    </source>
</evidence>
<accession>A0AAP5IEJ7</accession>
<reference evidence="2" key="1">
    <citation type="journal article" date="2021" name="Science">
        <title>Hunting the eagle killer: A cyanobacterial neurotoxin causes vacuolar myelinopathy.</title>
        <authorList>
            <person name="Breinlinger S."/>
            <person name="Phillips T.J."/>
            <person name="Haram B.N."/>
            <person name="Mares J."/>
            <person name="Martinez Yerena J.A."/>
            <person name="Hrouzek P."/>
            <person name="Sobotka R."/>
            <person name="Henderson W.M."/>
            <person name="Schmieder P."/>
            <person name="Williams S.M."/>
            <person name="Lauderdale J.D."/>
            <person name="Wilde H.D."/>
            <person name="Gerrin W."/>
            <person name="Kust A."/>
            <person name="Washington J.W."/>
            <person name="Wagner C."/>
            <person name="Geier B."/>
            <person name="Liebeke M."/>
            <person name="Enke H."/>
            <person name="Niedermeyer T.H.J."/>
            <person name="Wilde S.B."/>
        </authorList>
    </citation>
    <scope>NUCLEOTIDE SEQUENCE [LARGE SCALE GENOMIC DNA]</scope>
    <source>
        <strain evidence="2">Thurmond2011</strain>
    </source>
</reference>
<comment type="caution">
    <text evidence="1">The sequence shown here is derived from an EMBL/GenBank/DDBJ whole genome shotgun (WGS) entry which is preliminary data.</text>
</comment>
<dbReference type="AlphaFoldDB" id="A0AAP5IEJ7"/>
<name>A0AAP5IEJ7_9CYAN</name>
<proteinExistence type="predicted"/>
<dbReference type="Proteomes" id="UP000667802">
    <property type="component" value="Unassembled WGS sequence"/>
</dbReference>
<dbReference type="RefSeq" id="WP_208340606.1">
    <property type="nucleotide sequence ID" value="NZ_CAWQFN010000717.1"/>
</dbReference>
<protein>
    <submittedName>
        <fullName evidence="1">Uncharacterized protein</fullName>
    </submittedName>
</protein>
<keyword evidence="2" id="KW-1185">Reference proteome</keyword>
<dbReference type="EMBL" id="JAALHA020000032">
    <property type="protein sequence ID" value="MDR9900235.1"/>
    <property type="molecule type" value="Genomic_DNA"/>
</dbReference>